<feature type="region of interest" description="Disordered" evidence="3">
    <location>
        <begin position="544"/>
        <end position="566"/>
    </location>
</feature>
<evidence type="ECO:0000256" key="2">
    <source>
        <dbReference type="SAM" id="Coils"/>
    </source>
</evidence>
<dbReference type="Proteomes" id="UP000323506">
    <property type="component" value="Chromosome A02"/>
</dbReference>
<dbReference type="Pfam" id="PF25014">
    <property type="entry name" value="NET2A"/>
    <property type="match status" value="1"/>
</dbReference>
<dbReference type="Pfam" id="PF07765">
    <property type="entry name" value="KIP1"/>
    <property type="match status" value="1"/>
</dbReference>
<feature type="coiled-coil region" evidence="2">
    <location>
        <begin position="335"/>
        <end position="411"/>
    </location>
</feature>
<evidence type="ECO:0000313" key="5">
    <source>
        <dbReference type="EMBL" id="TYH28829.1"/>
    </source>
</evidence>
<protein>
    <recommendedName>
        <fullName evidence="4">NAB domain-containing protein</fullName>
    </recommendedName>
</protein>
<dbReference type="InterPro" id="IPR011684">
    <property type="entry name" value="NAB"/>
</dbReference>
<name>A0A5D2HGS1_GOSDA</name>
<evidence type="ECO:0000256" key="1">
    <source>
        <dbReference type="ARBA" id="ARBA00023054"/>
    </source>
</evidence>
<evidence type="ECO:0000259" key="4">
    <source>
        <dbReference type="PROSITE" id="PS51774"/>
    </source>
</evidence>
<gene>
    <name evidence="5" type="ORF">ES288_A02G174700v1</name>
</gene>
<dbReference type="PANTHER" id="PTHR31631">
    <property type="entry name" value="PROTEIN NETWORKED 2D"/>
    <property type="match status" value="1"/>
</dbReference>
<organism evidence="5 6">
    <name type="scientific">Gossypium darwinii</name>
    <name type="common">Darwin's cotton</name>
    <name type="synonym">Gossypium barbadense var. darwinii</name>
    <dbReference type="NCBI Taxonomy" id="34276"/>
    <lineage>
        <taxon>Eukaryota</taxon>
        <taxon>Viridiplantae</taxon>
        <taxon>Streptophyta</taxon>
        <taxon>Embryophyta</taxon>
        <taxon>Tracheophyta</taxon>
        <taxon>Spermatophyta</taxon>
        <taxon>Magnoliopsida</taxon>
        <taxon>eudicotyledons</taxon>
        <taxon>Gunneridae</taxon>
        <taxon>Pentapetalae</taxon>
        <taxon>rosids</taxon>
        <taxon>malvids</taxon>
        <taxon>Malvales</taxon>
        <taxon>Malvaceae</taxon>
        <taxon>Malvoideae</taxon>
        <taxon>Gossypium</taxon>
    </lineage>
</organism>
<dbReference type="PANTHER" id="PTHR31631:SF0">
    <property type="entry name" value="PROTEIN NETWORKED 2D"/>
    <property type="match status" value="1"/>
</dbReference>
<dbReference type="InterPro" id="IPR056889">
    <property type="entry name" value="NET2A-D/KIP1-like_C"/>
</dbReference>
<dbReference type="GO" id="GO:0003779">
    <property type="term" value="F:actin binding"/>
    <property type="evidence" value="ECO:0007669"/>
    <property type="project" value="InterPro"/>
</dbReference>
<evidence type="ECO:0000313" key="6">
    <source>
        <dbReference type="Proteomes" id="UP000323506"/>
    </source>
</evidence>
<feature type="region of interest" description="Disordered" evidence="3">
    <location>
        <begin position="644"/>
        <end position="668"/>
    </location>
</feature>
<accession>A0A5D2HGS1</accession>
<reference evidence="5 6" key="1">
    <citation type="submission" date="2019-06" db="EMBL/GenBank/DDBJ databases">
        <title>WGS assembly of Gossypium darwinii.</title>
        <authorList>
            <person name="Chen Z.J."/>
            <person name="Sreedasyam A."/>
            <person name="Ando A."/>
            <person name="Song Q."/>
            <person name="De L."/>
            <person name="Hulse-Kemp A."/>
            <person name="Ding M."/>
            <person name="Ye W."/>
            <person name="Kirkbride R."/>
            <person name="Jenkins J."/>
            <person name="Plott C."/>
            <person name="Lovell J."/>
            <person name="Lin Y.-M."/>
            <person name="Vaughn R."/>
            <person name="Liu B."/>
            <person name="Li W."/>
            <person name="Simpson S."/>
            <person name="Scheffler B."/>
            <person name="Saski C."/>
            <person name="Grover C."/>
            <person name="Hu G."/>
            <person name="Conover J."/>
            <person name="Carlson J."/>
            <person name="Shu S."/>
            <person name="Boston L."/>
            <person name="Williams M."/>
            <person name="Peterson D."/>
            <person name="Mcgee K."/>
            <person name="Jones D."/>
            <person name="Wendel J."/>
            <person name="Stelly D."/>
            <person name="Grimwood J."/>
            <person name="Schmutz J."/>
        </authorList>
    </citation>
    <scope>NUCLEOTIDE SEQUENCE [LARGE SCALE GENOMIC DNA]</scope>
    <source>
        <strain evidence="5">1808015.09</strain>
    </source>
</reference>
<dbReference type="Pfam" id="PF24918">
    <property type="entry name" value="NET2A_C"/>
    <property type="match status" value="1"/>
</dbReference>
<keyword evidence="1 2" id="KW-0175">Coiled coil</keyword>
<feature type="domain" description="NAB" evidence="4">
    <location>
        <begin position="10"/>
        <end position="90"/>
    </location>
</feature>
<dbReference type="PROSITE" id="PS51774">
    <property type="entry name" value="NAB"/>
    <property type="match status" value="1"/>
</dbReference>
<keyword evidence="6" id="KW-1185">Reference proteome</keyword>
<sequence length="931" mass="106280">MLQRAASNAYSWWWASHIRTKQSKWLEHNLEDMEEKVTSVLKLIEEDGDSFAKRAEMYYKKRPELIHFVEESYRAYRALAERYDHISTELQNANNTIASVFPDRVQFAMDDEDEYDSLSFLNKATENSKGSIPMVPKLPVKELKSLITSATKDMQRKKSMKAITNAVAKSGLTKTEGIEEIDRLCKRILAMQTEKEFAKSSYESGLAKYWEIDNEIKQMQEKICSLEDEFGVGRVIEDDEARNVMAATALKSCEETLVQLQEKQERSVVEAGVEQKRIKDAREKLIALKNKFRSEKPSAREDKACDSTKKREDMESLMETLKEKFEVGIGESLSVPDMEDKIDELVNKVINLETAVSSQSALIERLSAETDELQAQIRALEVDKCTLIDGRNYLMNKVKEMEEKLHRIQDLNWTVEDRNNDLRTHFIEAHCNINHLSGRLCNVKPDEIESSKVNAGKEIEVADASADVKSELGSEEKESRNLYASDGCGIRSAKTEMVAVGSVQKEDSLAFTNEGGVSRGITENKVDSKKSEDRITESKVDSRASSMLVDTHSVAKSKGHKRVPEGEPDWKQLFMKGMENREKNLLMENSTMLSNHKDTKQQLVEVETNNQNSLFEITLQLKELKSSNATKDEEIQSLRRELSLCRTGPNDNNNTDQYAGPRPSSDMPIVTETSLNSPSRKEQNEDIGVMLSDQPQPISEIEENFRINIDELLNENLEFWYRFSTVFQELPKFNTGVKDLQAEISKLDERQKQDGNSTGKSLLISDVRPLYKHLGEVQTELNSWVERSLLLKDELKSRFSSLCDIEEEITQALKASAADDEIRFTSYQAAKFQGEILNMKQENNKVGKELEAGLDNARTLQLEIERTLEILIDDWELSRSKANRSGQLPHSDSRSRIPLRSFIFGVKPKKQKTSIFSCVHPAMYWKYKFGM</sequence>
<dbReference type="InterPro" id="IPR056888">
    <property type="entry name" value="NET2A-D/KIP1-like_dom"/>
</dbReference>
<proteinExistence type="predicted"/>
<dbReference type="EMBL" id="CM017689">
    <property type="protein sequence ID" value="TYH28829.1"/>
    <property type="molecule type" value="Genomic_DNA"/>
</dbReference>
<dbReference type="AlphaFoldDB" id="A0A5D2HGS1"/>
<evidence type="ECO:0000256" key="3">
    <source>
        <dbReference type="SAM" id="MobiDB-lite"/>
    </source>
</evidence>